<protein>
    <submittedName>
        <fullName evidence="2">Dihydropteroate synthase-like protein</fullName>
    </submittedName>
</protein>
<dbReference type="Pfam" id="PF14251">
    <property type="entry name" value="PterinBD-DUF4346"/>
    <property type="match status" value="1"/>
</dbReference>
<proteinExistence type="predicted"/>
<gene>
    <name evidence="2" type="ORF">D1868_07910</name>
</gene>
<keyword evidence="3" id="KW-1185">Reference proteome</keyword>
<dbReference type="GO" id="GO:0042558">
    <property type="term" value="P:pteridine-containing compound metabolic process"/>
    <property type="evidence" value="ECO:0007669"/>
    <property type="project" value="InterPro"/>
</dbReference>
<name>A0A650CPZ1_9CREN</name>
<dbReference type="AlphaFoldDB" id="A0A650CPZ1"/>
<accession>A0A650CPZ1</accession>
<organism evidence="2 3">
    <name type="scientific">Stygiolobus azoricus</name>
    <dbReference type="NCBI Taxonomy" id="41675"/>
    <lineage>
        <taxon>Archaea</taxon>
        <taxon>Thermoproteota</taxon>
        <taxon>Thermoprotei</taxon>
        <taxon>Sulfolobales</taxon>
        <taxon>Sulfolobaceae</taxon>
        <taxon>Stygiolobus</taxon>
    </lineage>
</organism>
<dbReference type="GeneID" id="42798987"/>
<reference evidence="2 3" key="1">
    <citation type="submission" date="2019-10" db="EMBL/GenBank/DDBJ databases">
        <title>Genome Sequences from Six Type Strain Members of the Archaeal Family Sulfolobaceae: Acidianus ambivalens, Acidianus infernus, Metallosphaera prunae, Stygiolobus azoricus, Sulfolobus metallicus, and Sulfurisphaera ohwakuensis.</title>
        <authorList>
            <person name="Counts J.A."/>
            <person name="Kelly R.M."/>
        </authorList>
    </citation>
    <scope>NUCLEOTIDE SEQUENCE [LARGE SCALE GENOMIC DNA]</scope>
    <source>
        <strain evidence="2 3">FC6</strain>
    </source>
</reference>
<sequence>MKILLVTGKLAFKAVEEVAKKINADVLVLDYPVAALMTTEYIAESLKKFKEKVENFDLIIIPGLSSGDTKTIEEKVGVKAYKGTEDIQDLPFALDLLKKGYELSTVYPADKLIQIERGKNLEDILRSIEESGYYKFEVDNVKIPVVPPPFRIFLEVDATRPCKELEEEVLEKKDFIDILVLGFPNGHNDLDDVRSKVAYLRELIPVAIDSASPEELVEGVKAGASFVFNLNEENMEKLEVIKKGASFVIAPYTTENRAEITLKLYEKAKQKGFEKVILDPVLSPPLYGVVESIIEFKKVREAVKNEPMLMGILNVTELIDADSVGVNALMTTIAGELGVGNLLIMDKGKTRGSALEVKKASQMVSIAMKEHKVPKDLGIDLLILKDKKRGKVNTNSTDLYSPEIVEGHIEPKDMDEGFVKIVKDNKYIYLNWYRKQKFTLIGTDGLSIGRRLLEKTRVNAEHALYIGYELAKAEIALNLGKEYIQDKPLFKPYGYNSVRTERNRKNG</sequence>
<evidence type="ECO:0000313" key="3">
    <source>
        <dbReference type="Proteomes" id="UP000423396"/>
    </source>
</evidence>
<dbReference type="InterPro" id="IPR005236">
    <property type="entry name" value="Dihydropt_synth"/>
</dbReference>
<dbReference type="PROSITE" id="PS50972">
    <property type="entry name" value="PTERIN_BINDING"/>
    <property type="match status" value="1"/>
</dbReference>
<dbReference type="InterPro" id="IPR011005">
    <property type="entry name" value="Dihydropteroate_synth-like_sf"/>
</dbReference>
<dbReference type="InterPro" id="IPR025595">
    <property type="entry name" value="PterinBD-DUF4346"/>
</dbReference>
<dbReference type="RefSeq" id="WP_156007179.1">
    <property type="nucleotide sequence ID" value="NZ_CP045483.1"/>
</dbReference>
<dbReference type="NCBIfam" id="TIGR00284">
    <property type="entry name" value="dihydropteroate synthase-like protein"/>
    <property type="match status" value="1"/>
</dbReference>
<dbReference type="InterPro" id="IPR000489">
    <property type="entry name" value="Pterin-binding_dom"/>
</dbReference>
<dbReference type="KEGG" id="sazo:D1868_07910"/>
<dbReference type="Proteomes" id="UP000423396">
    <property type="component" value="Chromosome"/>
</dbReference>
<dbReference type="InterPro" id="IPR045406">
    <property type="entry name" value="DUF6513"/>
</dbReference>
<dbReference type="SUPFAM" id="SSF51717">
    <property type="entry name" value="Dihydropteroate synthetase-like"/>
    <property type="match status" value="1"/>
</dbReference>
<evidence type="ECO:0000259" key="1">
    <source>
        <dbReference type="PROSITE" id="PS50972"/>
    </source>
</evidence>
<dbReference type="OrthoDB" id="70327at2157"/>
<dbReference type="EMBL" id="CP045483">
    <property type="protein sequence ID" value="QGR19911.1"/>
    <property type="molecule type" value="Genomic_DNA"/>
</dbReference>
<dbReference type="Pfam" id="PF20123">
    <property type="entry name" value="DUF6513"/>
    <property type="match status" value="1"/>
</dbReference>
<dbReference type="Gene3D" id="3.20.20.20">
    <property type="entry name" value="Dihydropteroate synthase-like"/>
    <property type="match status" value="1"/>
</dbReference>
<evidence type="ECO:0000313" key="2">
    <source>
        <dbReference type="EMBL" id="QGR19911.1"/>
    </source>
</evidence>
<feature type="domain" description="Pterin-binding" evidence="1">
    <location>
        <begin position="136"/>
        <end position="365"/>
    </location>
</feature>